<dbReference type="EMBL" id="BMAT01010617">
    <property type="protein sequence ID" value="GFR57355.1"/>
    <property type="molecule type" value="Genomic_DNA"/>
</dbReference>
<dbReference type="SUPFAM" id="SSF57424">
    <property type="entry name" value="LDL receptor-like module"/>
    <property type="match status" value="1"/>
</dbReference>
<reference evidence="3 4" key="1">
    <citation type="journal article" date="2021" name="Elife">
        <title>Chloroplast acquisition without the gene transfer in kleptoplastic sea slugs, Plakobranchus ocellatus.</title>
        <authorList>
            <person name="Maeda T."/>
            <person name="Takahashi S."/>
            <person name="Yoshida T."/>
            <person name="Shimamura S."/>
            <person name="Takaki Y."/>
            <person name="Nagai Y."/>
            <person name="Toyoda A."/>
            <person name="Suzuki Y."/>
            <person name="Arimoto A."/>
            <person name="Ishii H."/>
            <person name="Satoh N."/>
            <person name="Nishiyama T."/>
            <person name="Hasebe M."/>
            <person name="Maruyama T."/>
            <person name="Minagawa J."/>
            <person name="Obokata J."/>
            <person name="Shigenobu S."/>
        </authorList>
    </citation>
    <scope>NUCLEOTIDE SEQUENCE [LARGE SCALE GENOMIC DNA]</scope>
</reference>
<sequence>GKLCNFDEFRCERGKCIPVGQVCDSTQDCDHGSDEMFCNETAQAAAANTTSVLVNQSKLTTPKPT</sequence>
<accession>A0AAV4E9F2</accession>
<organism evidence="3 4">
    <name type="scientific">Elysia marginata</name>
    <dbReference type="NCBI Taxonomy" id="1093978"/>
    <lineage>
        <taxon>Eukaryota</taxon>
        <taxon>Metazoa</taxon>
        <taxon>Spiralia</taxon>
        <taxon>Lophotrochozoa</taxon>
        <taxon>Mollusca</taxon>
        <taxon>Gastropoda</taxon>
        <taxon>Heterobranchia</taxon>
        <taxon>Euthyneura</taxon>
        <taxon>Panpulmonata</taxon>
        <taxon>Sacoglossa</taxon>
        <taxon>Placobranchoidea</taxon>
        <taxon>Plakobranchidae</taxon>
        <taxon>Elysia</taxon>
    </lineage>
</organism>
<feature type="disulfide bond" evidence="2">
    <location>
        <begin position="11"/>
        <end position="29"/>
    </location>
</feature>
<evidence type="ECO:0000256" key="2">
    <source>
        <dbReference type="PROSITE-ProRule" id="PRU00124"/>
    </source>
</evidence>
<protein>
    <submittedName>
        <fullName evidence="3">Low-density lipoprotein receptor</fullName>
    </submittedName>
</protein>
<dbReference type="InterPro" id="IPR036055">
    <property type="entry name" value="LDL_receptor-like_sf"/>
</dbReference>
<dbReference type="Pfam" id="PF00057">
    <property type="entry name" value="Ldl_recept_a"/>
    <property type="match status" value="1"/>
</dbReference>
<dbReference type="AlphaFoldDB" id="A0AAV4E9F2"/>
<dbReference type="Gene3D" id="4.10.400.10">
    <property type="entry name" value="Low-density Lipoprotein Receptor"/>
    <property type="match status" value="1"/>
</dbReference>
<evidence type="ECO:0000313" key="4">
    <source>
        <dbReference type="Proteomes" id="UP000762676"/>
    </source>
</evidence>
<dbReference type="Proteomes" id="UP000762676">
    <property type="component" value="Unassembled WGS sequence"/>
</dbReference>
<feature type="disulfide bond" evidence="2">
    <location>
        <begin position="4"/>
        <end position="16"/>
    </location>
</feature>
<feature type="non-terminal residue" evidence="3">
    <location>
        <position position="65"/>
    </location>
</feature>
<dbReference type="InterPro" id="IPR023415">
    <property type="entry name" value="LDLR_class-A_CS"/>
</dbReference>
<feature type="disulfide bond" evidence="2">
    <location>
        <begin position="23"/>
        <end position="38"/>
    </location>
</feature>
<comment type="caution">
    <text evidence="3">The sequence shown here is derived from an EMBL/GenBank/DDBJ whole genome shotgun (WGS) entry which is preliminary data.</text>
</comment>
<dbReference type="CDD" id="cd00112">
    <property type="entry name" value="LDLa"/>
    <property type="match status" value="1"/>
</dbReference>
<dbReference type="PROSITE" id="PS50068">
    <property type="entry name" value="LDLRA_2"/>
    <property type="match status" value="1"/>
</dbReference>
<evidence type="ECO:0000256" key="1">
    <source>
        <dbReference type="ARBA" id="ARBA00023157"/>
    </source>
</evidence>
<keyword evidence="1 2" id="KW-1015">Disulfide bond</keyword>
<keyword evidence="3" id="KW-0675">Receptor</keyword>
<gene>
    <name evidence="3" type="ORF">ElyMa_005335300</name>
</gene>
<feature type="non-terminal residue" evidence="3">
    <location>
        <position position="1"/>
    </location>
</feature>
<dbReference type="InterPro" id="IPR002172">
    <property type="entry name" value="LDrepeatLR_classA_rpt"/>
</dbReference>
<name>A0AAV4E9F2_9GAST</name>
<keyword evidence="4" id="KW-1185">Reference proteome</keyword>
<dbReference type="PROSITE" id="PS01209">
    <property type="entry name" value="LDLRA_1"/>
    <property type="match status" value="1"/>
</dbReference>
<evidence type="ECO:0000313" key="3">
    <source>
        <dbReference type="EMBL" id="GFR57355.1"/>
    </source>
</evidence>
<dbReference type="SMART" id="SM00192">
    <property type="entry name" value="LDLa"/>
    <property type="match status" value="1"/>
</dbReference>
<proteinExistence type="predicted"/>
<keyword evidence="3" id="KW-0449">Lipoprotein</keyword>